<feature type="domain" description="Clp ATPase C-terminal" evidence="6">
    <location>
        <begin position="771"/>
        <end position="854"/>
    </location>
</feature>
<proteinExistence type="predicted"/>
<dbReference type="PRINTS" id="PR00300">
    <property type="entry name" value="CLPPROTEASEA"/>
</dbReference>
<dbReference type="InterPro" id="IPR001270">
    <property type="entry name" value="ClpA/B"/>
</dbReference>
<comment type="caution">
    <text evidence="7">The sequence shown here is derived from an EMBL/GenBank/DDBJ whole genome shotgun (WGS) entry which is preliminary data.</text>
</comment>
<evidence type="ECO:0000256" key="3">
    <source>
        <dbReference type="ARBA" id="ARBA00023186"/>
    </source>
</evidence>
<dbReference type="InterPro" id="IPR027417">
    <property type="entry name" value="P-loop_NTPase"/>
</dbReference>
<reference evidence="7" key="1">
    <citation type="journal article" date="2022" name="ISME J.">
        <title>A general approach to explore prokaryotic protein glycosylation reveals the unique surface layer modulation of an anammox bacterium.</title>
        <authorList>
            <person name="Pabst M."/>
            <person name="Grouzdev D.S."/>
            <person name="Lawson C.E."/>
            <person name="Kleikamp H.B.C."/>
            <person name="de Ram C."/>
            <person name="Louwen R."/>
            <person name="Lin Y.M."/>
            <person name="Lucker S."/>
            <person name="van Loosdrecht M.C.M."/>
            <person name="Laureni M."/>
        </authorList>
    </citation>
    <scope>NUCLEOTIDE SEQUENCE</scope>
    <source>
        <strain evidence="7">BROCD043</strain>
    </source>
</reference>
<dbReference type="CDD" id="cd19499">
    <property type="entry name" value="RecA-like_ClpB_Hsp104-like"/>
    <property type="match status" value="1"/>
</dbReference>
<feature type="domain" description="AAA+ ATPase" evidence="5">
    <location>
        <begin position="328"/>
        <end position="470"/>
    </location>
</feature>
<keyword evidence="2 7" id="KW-0067">ATP-binding</keyword>
<dbReference type="EMBL" id="JACFOF010000006">
    <property type="protein sequence ID" value="MBW7953773.1"/>
    <property type="molecule type" value="Genomic_DNA"/>
</dbReference>
<protein>
    <submittedName>
        <fullName evidence="7">ATP-dependent Clp protease ATP-binding subunit</fullName>
    </submittedName>
</protein>
<dbReference type="FunFam" id="3.40.50.300:FF:000025">
    <property type="entry name" value="ATP-dependent Clp protease subunit"/>
    <property type="match status" value="1"/>
</dbReference>
<keyword evidence="7" id="KW-0378">Hydrolase</keyword>
<evidence type="ECO:0000313" key="7">
    <source>
        <dbReference type="EMBL" id="MBW7953773.1"/>
    </source>
</evidence>
<dbReference type="Gene3D" id="1.10.8.60">
    <property type="match status" value="2"/>
</dbReference>
<feature type="transmembrane region" description="Helical" evidence="4">
    <location>
        <begin position="42"/>
        <end position="60"/>
    </location>
</feature>
<dbReference type="GO" id="GO:0034605">
    <property type="term" value="P:cellular response to heat"/>
    <property type="evidence" value="ECO:0007669"/>
    <property type="project" value="TreeGrafter"/>
</dbReference>
<sequence>MQLRKGKENIGLFKSIPLFLDWDYLLKEYGLRREFELFDRSLGLFLTVISAITLLILFFTDLQEGKILLFEILNPDRIKDVLAVFSVLPFLYALFLRRNRTRFIDSLRIKQLSDLRASLNKGDLPKQIELSSFIDHDLLNVIDDLLRMDDHNFLPLLMHELYSFPKVMAAAKRLGLNQEMLQKISSTHSKMNNTHVDEWLVKVLKESFELAYELHTNSVDELAFFLFLLKEPLKQELKSVNVLPEEVASLGLWIQNKSDIARYKKLFKQKRALKPVSTVNRAFTSRFSPILVQFQRDYTAEVAQGDFSYSLAREEELEQMISYLVEGEDSAVILTGNPGVGRTTLVKSLAVRMVVEDVPKSLKDMRLVGFDFSRAFALSQNIEKFKERVQSVFEESAAAKNIILVLDDFEQILSGRRDVTEEVVGLIINALDRYKIRTIAVATTSGYERRVKPERSLSAKFKQVELKVPSESVSQQILMDVLPKLEDKFKVKVSFDALVRLIKLSGSFSFEKVMPDKGIDLLEEVMVEAQSRGINFADEQLIEEVVSAKVGVKVGAISTEESKLLVNLEEEINKRIVGQEEAVIAVADALRRSRAGLMSGKRPIASFLFFGPTGVGKTELAKALTKVYYGDEKLMLRLDMSEYQEAENLDRLLGKEVKGTFQGGYLTEAVRTKPYSLLLLDEIEKANAKVLDLFLQVLDEGSLTDGAGRKVDFSNTIIIATSNLGSKEIADYTAKGYDYQKLRTEIMPRLRNYLRIEFINRFDKVVLFKPLVPIEVQQIAALMLKELEEKLEEKGITFSYAPTLLAELAKKGYNPLYGARELRRVIQDDIENHIAKQIVGGTLSAGGEIHISSLANVPK</sequence>
<evidence type="ECO:0000256" key="4">
    <source>
        <dbReference type="SAM" id="Phobius"/>
    </source>
</evidence>
<dbReference type="SMART" id="SM01086">
    <property type="entry name" value="ClpB_D2-small"/>
    <property type="match status" value="1"/>
</dbReference>
<dbReference type="InterPro" id="IPR003593">
    <property type="entry name" value="AAA+_ATPase"/>
</dbReference>
<dbReference type="Pfam" id="PF00004">
    <property type="entry name" value="AAA"/>
    <property type="match status" value="1"/>
</dbReference>
<organism evidence="7 8">
    <name type="scientific">Candidatus Dojkabacteria bacterium</name>
    <dbReference type="NCBI Taxonomy" id="2099670"/>
    <lineage>
        <taxon>Bacteria</taxon>
        <taxon>Candidatus Dojkabacteria</taxon>
    </lineage>
</organism>
<dbReference type="GO" id="GO:0016887">
    <property type="term" value="F:ATP hydrolysis activity"/>
    <property type="evidence" value="ECO:0007669"/>
    <property type="project" value="InterPro"/>
</dbReference>
<dbReference type="GO" id="GO:0005524">
    <property type="term" value="F:ATP binding"/>
    <property type="evidence" value="ECO:0007669"/>
    <property type="project" value="UniProtKB-KW"/>
</dbReference>
<feature type="domain" description="AAA+ ATPase" evidence="5">
    <location>
        <begin position="603"/>
        <end position="772"/>
    </location>
</feature>
<dbReference type="GO" id="GO:0008233">
    <property type="term" value="F:peptidase activity"/>
    <property type="evidence" value="ECO:0007669"/>
    <property type="project" value="UniProtKB-KW"/>
</dbReference>
<dbReference type="Pfam" id="PF07724">
    <property type="entry name" value="AAA_2"/>
    <property type="match status" value="1"/>
</dbReference>
<dbReference type="Pfam" id="PF10431">
    <property type="entry name" value="ClpB_D2-small"/>
    <property type="match status" value="1"/>
</dbReference>
<keyword evidence="1" id="KW-0547">Nucleotide-binding</keyword>
<accession>A0A952ALJ1</accession>
<dbReference type="SUPFAM" id="SSF52540">
    <property type="entry name" value="P-loop containing nucleoside triphosphate hydrolases"/>
    <property type="match status" value="2"/>
</dbReference>
<keyword evidence="7" id="KW-0645">Protease</keyword>
<dbReference type="AlphaFoldDB" id="A0A952ALJ1"/>
<evidence type="ECO:0000256" key="2">
    <source>
        <dbReference type="ARBA" id="ARBA00022840"/>
    </source>
</evidence>
<dbReference type="PANTHER" id="PTHR11638:SF175">
    <property type="entry name" value="ATP-DEPENDENT CLP PROTEASE, ATP-BINDING SUBUNIT CLPC"/>
    <property type="match status" value="1"/>
</dbReference>
<evidence type="ECO:0000259" key="6">
    <source>
        <dbReference type="SMART" id="SM01086"/>
    </source>
</evidence>
<keyword evidence="4" id="KW-0472">Membrane</keyword>
<dbReference type="InterPro" id="IPR050130">
    <property type="entry name" value="ClpA_ClpB"/>
</dbReference>
<keyword evidence="4" id="KW-0812">Transmembrane</keyword>
<dbReference type="PANTHER" id="PTHR11638">
    <property type="entry name" value="ATP-DEPENDENT CLP PROTEASE"/>
    <property type="match status" value="1"/>
</dbReference>
<dbReference type="InterPro" id="IPR019489">
    <property type="entry name" value="Clp_ATPase_C"/>
</dbReference>
<gene>
    <name evidence="7" type="ORF">H3C67_03215</name>
</gene>
<name>A0A952ALJ1_9BACT</name>
<dbReference type="GO" id="GO:0005737">
    <property type="term" value="C:cytoplasm"/>
    <property type="evidence" value="ECO:0007669"/>
    <property type="project" value="TreeGrafter"/>
</dbReference>
<evidence type="ECO:0000313" key="8">
    <source>
        <dbReference type="Proteomes" id="UP000781173"/>
    </source>
</evidence>
<dbReference type="Pfam" id="PF17871">
    <property type="entry name" value="AAA_lid_9"/>
    <property type="match status" value="1"/>
</dbReference>
<dbReference type="Gene3D" id="3.40.50.300">
    <property type="entry name" value="P-loop containing nucleotide triphosphate hydrolases"/>
    <property type="match status" value="2"/>
</dbReference>
<keyword evidence="3" id="KW-0143">Chaperone</keyword>
<dbReference type="CDD" id="cd00009">
    <property type="entry name" value="AAA"/>
    <property type="match status" value="1"/>
</dbReference>
<dbReference type="Proteomes" id="UP000781173">
    <property type="component" value="Unassembled WGS sequence"/>
</dbReference>
<dbReference type="InterPro" id="IPR003959">
    <property type="entry name" value="ATPase_AAA_core"/>
</dbReference>
<dbReference type="InterPro" id="IPR041546">
    <property type="entry name" value="ClpA/ClpB_AAA_lid"/>
</dbReference>
<evidence type="ECO:0000256" key="1">
    <source>
        <dbReference type="ARBA" id="ARBA00022741"/>
    </source>
</evidence>
<dbReference type="GO" id="GO:0006508">
    <property type="term" value="P:proteolysis"/>
    <property type="evidence" value="ECO:0007669"/>
    <property type="project" value="UniProtKB-KW"/>
</dbReference>
<keyword evidence="4" id="KW-1133">Transmembrane helix</keyword>
<evidence type="ECO:0000259" key="5">
    <source>
        <dbReference type="SMART" id="SM00382"/>
    </source>
</evidence>
<dbReference type="SMART" id="SM00382">
    <property type="entry name" value="AAA"/>
    <property type="match status" value="2"/>
</dbReference>